<dbReference type="EC" id="2.7.7.65" evidence="1"/>
<evidence type="ECO:0000256" key="2">
    <source>
        <dbReference type="ARBA" id="ARBA00034247"/>
    </source>
</evidence>
<dbReference type="EMBL" id="JACOFV010000006">
    <property type="protein sequence ID" value="MBC3861995.1"/>
    <property type="molecule type" value="Genomic_DNA"/>
</dbReference>
<dbReference type="SUPFAM" id="SSF55073">
    <property type="entry name" value="Nucleotide cyclase"/>
    <property type="match status" value="1"/>
</dbReference>
<dbReference type="InterPro" id="IPR050469">
    <property type="entry name" value="Diguanylate_Cyclase"/>
</dbReference>
<evidence type="ECO:0000313" key="5">
    <source>
        <dbReference type="EMBL" id="MBC3861995.1"/>
    </source>
</evidence>
<feature type="region of interest" description="Disordered" evidence="3">
    <location>
        <begin position="197"/>
        <end position="224"/>
    </location>
</feature>
<dbReference type="PANTHER" id="PTHR45138">
    <property type="entry name" value="REGULATORY COMPONENTS OF SENSORY TRANSDUCTION SYSTEM"/>
    <property type="match status" value="1"/>
</dbReference>
<reference evidence="5" key="1">
    <citation type="submission" date="2020-08" db="EMBL/GenBank/DDBJ databases">
        <title>Novel species isolated from subtropical streams in China.</title>
        <authorList>
            <person name="Lu H."/>
        </authorList>
    </citation>
    <scope>NUCLEOTIDE SEQUENCE</scope>
    <source>
        <strain evidence="5">KACC 12607</strain>
    </source>
</reference>
<dbReference type="PROSITE" id="PS50887">
    <property type="entry name" value="GGDEF"/>
    <property type="match status" value="1"/>
</dbReference>
<accession>A0A923HH30</accession>
<organism evidence="5 6">
    <name type="scientific">Undibacterium jejuense</name>
    <dbReference type="NCBI Taxonomy" id="1344949"/>
    <lineage>
        <taxon>Bacteria</taxon>
        <taxon>Pseudomonadati</taxon>
        <taxon>Pseudomonadota</taxon>
        <taxon>Betaproteobacteria</taxon>
        <taxon>Burkholderiales</taxon>
        <taxon>Oxalobacteraceae</taxon>
        <taxon>Undibacterium</taxon>
    </lineage>
</organism>
<dbReference type="InterPro" id="IPR029787">
    <property type="entry name" value="Nucleotide_cyclase"/>
</dbReference>
<gene>
    <name evidence="5" type="ORF">H8K32_07800</name>
</gene>
<dbReference type="InterPro" id="IPR000160">
    <property type="entry name" value="GGDEF_dom"/>
</dbReference>
<dbReference type="GO" id="GO:0052621">
    <property type="term" value="F:diguanylate cyclase activity"/>
    <property type="evidence" value="ECO:0007669"/>
    <property type="project" value="UniProtKB-EC"/>
</dbReference>
<dbReference type="Pfam" id="PF00990">
    <property type="entry name" value="GGDEF"/>
    <property type="match status" value="1"/>
</dbReference>
<dbReference type="PANTHER" id="PTHR45138:SF9">
    <property type="entry name" value="DIGUANYLATE CYCLASE DGCM-RELATED"/>
    <property type="match status" value="1"/>
</dbReference>
<evidence type="ECO:0000259" key="4">
    <source>
        <dbReference type="PROSITE" id="PS50887"/>
    </source>
</evidence>
<sequence length="224" mass="24677">MPADLDQPLVSARHQLSELIKQIKETGQQDNLLPTLETVLTKLEGLAQHDHLTGALNRRTLLSMLEAELARSYRTGHTFSFAVISVDGLENILEKHGQAVAKQVLQMLSKEALDMLRTLDSFGRVAANEFAIVMPTTWLDQSMKAIARLKKRTSAVDWNKLAPDLVITFSTGLTTNAIKDTAETMLQRATIALQNAKAKGPDSITDIDPPLPEYDPNAPENNPL</sequence>
<dbReference type="SMART" id="SM00267">
    <property type="entry name" value="GGDEF"/>
    <property type="match status" value="1"/>
</dbReference>
<name>A0A923HH30_9BURK</name>
<keyword evidence="6" id="KW-1185">Reference proteome</keyword>
<evidence type="ECO:0000256" key="3">
    <source>
        <dbReference type="SAM" id="MobiDB-lite"/>
    </source>
</evidence>
<evidence type="ECO:0000256" key="1">
    <source>
        <dbReference type="ARBA" id="ARBA00012528"/>
    </source>
</evidence>
<comment type="catalytic activity">
    <reaction evidence="2">
        <text>2 GTP = 3',3'-c-di-GMP + 2 diphosphate</text>
        <dbReference type="Rhea" id="RHEA:24898"/>
        <dbReference type="ChEBI" id="CHEBI:33019"/>
        <dbReference type="ChEBI" id="CHEBI:37565"/>
        <dbReference type="ChEBI" id="CHEBI:58805"/>
        <dbReference type="EC" id="2.7.7.65"/>
    </reaction>
</comment>
<protein>
    <recommendedName>
        <fullName evidence="1">diguanylate cyclase</fullName>
        <ecNumber evidence="1">2.7.7.65</ecNumber>
    </recommendedName>
</protein>
<dbReference type="Gene3D" id="3.30.70.270">
    <property type="match status" value="1"/>
</dbReference>
<proteinExistence type="predicted"/>
<dbReference type="Proteomes" id="UP000634011">
    <property type="component" value="Unassembled WGS sequence"/>
</dbReference>
<dbReference type="NCBIfam" id="TIGR00254">
    <property type="entry name" value="GGDEF"/>
    <property type="match status" value="1"/>
</dbReference>
<dbReference type="CDD" id="cd01949">
    <property type="entry name" value="GGDEF"/>
    <property type="match status" value="1"/>
</dbReference>
<dbReference type="AlphaFoldDB" id="A0A923HH30"/>
<dbReference type="InterPro" id="IPR043128">
    <property type="entry name" value="Rev_trsase/Diguanyl_cyclase"/>
</dbReference>
<feature type="domain" description="GGDEF" evidence="4">
    <location>
        <begin position="77"/>
        <end position="209"/>
    </location>
</feature>
<evidence type="ECO:0000313" key="6">
    <source>
        <dbReference type="Proteomes" id="UP000634011"/>
    </source>
</evidence>
<dbReference type="RefSeq" id="WP_186911927.1">
    <property type="nucleotide sequence ID" value="NZ_JACOFV010000006.1"/>
</dbReference>
<comment type="caution">
    <text evidence="5">The sequence shown here is derived from an EMBL/GenBank/DDBJ whole genome shotgun (WGS) entry which is preliminary data.</text>
</comment>